<name>A0A640S523_9ACTN</name>
<dbReference type="EMBL" id="BLIN01000003">
    <property type="protein sequence ID" value="GFE05571.1"/>
    <property type="molecule type" value="Genomic_DNA"/>
</dbReference>
<comment type="caution">
    <text evidence="1">The sequence shown here is derived from an EMBL/GenBank/DDBJ whole genome shotgun (WGS) entry which is preliminary data.</text>
</comment>
<accession>A0A640S523</accession>
<evidence type="ECO:0000313" key="1">
    <source>
        <dbReference type="EMBL" id="GFE05571.1"/>
    </source>
</evidence>
<proteinExistence type="predicted"/>
<dbReference type="Proteomes" id="UP000435837">
    <property type="component" value="Unassembled WGS sequence"/>
</dbReference>
<sequence>MWNNGWPSLSWAMPWAAQAKVDLTASVRSAAVLGLGGHPLTGLFMGLSLRQVALLLRLCLCARRAMSHPGASALRA</sequence>
<dbReference type="AlphaFoldDB" id="A0A640S523"/>
<protein>
    <submittedName>
        <fullName evidence="1">Uncharacterized protein</fullName>
    </submittedName>
</protein>
<reference evidence="1 2" key="1">
    <citation type="submission" date="2019-12" db="EMBL/GenBank/DDBJ databases">
        <title>Whole genome shotgun sequence of Streptomyces caniferus NBRC 15389.</title>
        <authorList>
            <person name="Ichikawa N."/>
            <person name="Kimura A."/>
            <person name="Kitahashi Y."/>
            <person name="Komaki H."/>
            <person name="Tamura T."/>
        </authorList>
    </citation>
    <scope>NUCLEOTIDE SEQUENCE [LARGE SCALE GENOMIC DNA]</scope>
    <source>
        <strain evidence="1 2">NBRC 15389</strain>
    </source>
</reference>
<organism evidence="1 2">
    <name type="scientific">Streptomyces caniferus</name>
    <dbReference type="NCBI Taxonomy" id="285557"/>
    <lineage>
        <taxon>Bacteria</taxon>
        <taxon>Bacillati</taxon>
        <taxon>Actinomycetota</taxon>
        <taxon>Actinomycetes</taxon>
        <taxon>Kitasatosporales</taxon>
        <taxon>Streptomycetaceae</taxon>
        <taxon>Streptomyces</taxon>
    </lineage>
</organism>
<gene>
    <name evidence="1" type="ORF">Scani_18390</name>
</gene>
<evidence type="ECO:0000313" key="2">
    <source>
        <dbReference type="Proteomes" id="UP000435837"/>
    </source>
</evidence>